<dbReference type="EMBL" id="KB446555">
    <property type="protein sequence ID" value="EME87738.1"/>
    <property type="molecule type" value="Genomic_DNA"/>
</dbReference>
<dbReference type="VEuPathDB" id="FungiDB:MYCFIDRAFT_184657"/>
<dbReference type="STRING" id="383855.N1QA17"/>
<evidence type="ECO:0000313" key="2">
    <source>
        <dbReference type="EMBL" id="EME87738.1"/>
    </source>
</evidence>
<name>N1QA17_PSEFD</name>
<dbReference type="PANTHER" id="PTHR35041:SF6">
    <property type="entry name" value="FORMYLMETHIONINE DEFORMYLASE-LIKE PROTEIN-RELATED"/>
    <property type="match status" value="1"/>
</dbReference>
<evidence type="ECO:0000256" key="1">
    <source>
        <dbReference type="SAM" id="Phobius"/>
    </source>
</evidence>
<dbReference type="HOGENOM" id="CLU_1378677_0_0_1"/>
<keyword evidence="3" id="KW-1185">Reference proteome</keyword>
<dbReference type="PANTHER" id="PTHR35041">
    <property type="entry name" value="MEDIATOR OF RNA POLYMERASE II TRANSCRIPTION SUBUNIT 1"/>
    <property type="match status" value="1"/>
</dbReference>
<dbReference type="AlphaFoldDB" id="N1QA17"/>
<feature type="transmembrane region" description="Helical" evidence="1">
    <location>
        <begin position="101"/>
        <end position="123"/>
    </location>
</feature>
<dbReference type="KEGG" id="pfj:MYCFIDRAFT_184657"/>
<dbReference type="eggNOG" id="ENOG502RX75">
    <property type="taxonomic scope" value="Eukaryota"/>
</dbReference>
<accession>N1QA17</accession>
<sequence length="198" mass="22172">MDTIEMNRLHKGVLNAHDLTNKTSGRVYDIADGLLPLPGTQSRARQPLKEALEELFFNITVSIMSSDTLQYNSSNPFAPGPVNVTFAQYGNIYVYEPSKLWIPYGLAIGLSILNAICGFWAIFDTGASFVADFSTLARLIKNAEIDTEMREDVTPGKDPLPRRIGEAKFRLHSNKARRKDDVDIAPPSYTEFRNNSRM</sequence>
<keyword evidence="1" id="KW-0472">Membrane</keyword>
<proteinExistence type="predicted"/>
<keyword evidence="1" id="KW-1133">Transmembrane helix</keyword>
<gene>
    <name evidence="2" type="ORF">MYCFIDRAFT_184657</name>
</gene>
<keyword evidence="1" id="KW-0812">Transmembrane</keyword>
<dbReference type="RefSeq" id="XP_007921070.1">
    <property type="nucleotide sequence ID" value="XM_007922879.1"/>
</dbReference>
<evidence type="ECO:0000313" key="3">
    <source>
        <dbReference type="Proteomes" id="UP000016932"/>
    </source>
</evidence>
<reference evidence="2 3" key="1">
    <citation type="journal article" date="2012" name="PLoS Pathog.">
        <title>Diverse lifestyles and strategies of plant pathogenesis encoded in the genomes of eighteen Dothideomycetes fungi.</title>
        <authorList>
            <person name="Ohm R.A."/>
            <person name="Feau N."/>
            <person name="Henrissat B."/>
            <person name="Schoch C.L."/>
            <person name="Horwitz B.A."/>
            <person name="Barry K.W."/>
            <person name="Condon B.J."/>
            <person name="Copeland A.C."/>
            <person name="Dhillon B."/>
            <person name="Glaser F."/>
            <person name="Hesse C.N."/>
            <person name="Kosti I."/>
            <person name="LaButti K."/>
            <person name="Lindquist E.A."/>
            <person name="Lucas S."/>
            <person name="Salamov A.A."/>
            <person name="Bradshaw R.E."/>
            <person name="Ciuffetti L."/>
            <person name="Hamelin R.C."/>
            <person name="Kema G.H.J."/>
            <person name="Lawrence C."/>
            <person name="Scott J.A."/>
            <person name="Spatafora J.W."/>
            <person name="Turgeon B.G."/>
            <person name="de Wit P.J.G.M."/>
            <person name="Zhong S."/>
            <person name="Goodwin S.B."/>
            <person name="Grigoriev I.V."/>
        </authorList>
    </citation>
    <scope>NUCLEOTIDE SEQUENCE [LARGE SCALE GENOMIC DNA]</scope>
    <source>
        <strain evidence="2 3">CIRAD86</strain>
    </source>
</reference>
<organism evidence="2 3">
    <name type="scientific">Pseudocercospora fijiensis (strain CIRAD86)</name>
    <name type="common">Black leaf streak disease fungus</name>
    <name type="synonym">Mycosphaerella fijiensis</name>
    <dbReference type="NCBI Taxonomy" id="383855"/>
    <lineage>
        <taxon>Eukaryota</taxon>
        <taxon>Fungi</taxon>
        <taxon>Dikarya</taxon>
        <taxon>Ascomycota</taxon>
        <taxon>Pezizomycotina</taxon>
        <taxon>Dothideomycetes</taxon>
        <taxon>Dothideomycetidae</taxon>
        <taxon>Mycosphaerellales</taxon>
        <taxon>Mycosphaerellaceae</taxon>
        <taxon>Pseudocercospora</taxon>
    </lineage>
</organism>
<dbReference type="OrthoDB" id="3650501at2759"/>
<dbReference type="Proteomes" id="UP000016932">
    <property type="component" value="Unassembled WGS sequence"/>
</dbReference>
<protein>
    <submittedName>
        <fullName evidence="2">Uncharacterized protein</fullName>
    </submittedName>
</protein>
<dbReference type="GeneID" id="19334738"/>